<protein>
    <recommendedName>
        <fullName evidence="9">Polysaccharide biosynthesis protein</fullName>
    </recommendedName>
</protein>
<dbReference type="GO" id="GO:0005886">
    <property type="term" value="C:plasma membrane"/>
    <property type="evidence" value="ECO:0007669"/>
    <property type="project" value="UniProtKB-SubCell"/>
</dbReference>
<dbReference type="RefSeq" id="WP_051760133.1">
    <property type="nucleotide sequence ID" value="NZ_JNFF01000102.1"/>
</dbReference>
<keyword evidence="5 6" id="KW-0472">Membrane</keyword>
<evidence type="ECO:0000256" key="1">
    <source>
        <dbReference type="ARBA" id="ARBA00004651"/>
    </source>
</evidence>
<reference evidence="7 8" key="1">
    <citation type="journal article" date="1992" name="Int. J. Syst. Bacteriol.">
        <title>Sphingobacterium antarcticus sp. nov. a Psychrotrophic Bacterium from the Soils of Schirmacher Oasis, Antarctica.</title>
        <authorList>
            <person name="Shivaji S."/>
            <person name="Ray M.K."/>
            <person name="Rao N.S."/>
            <person name="Saiserr L."/>
            <person name="Jagannadham M.V."/>
            <person name="Kumar G.S."/>
            <person name="Reddy G."/>
            <person name="Bhargava P.M."/>
        </authorList>
    </citation>
    <scope>NUCLEOTIDE SEQUENCE [LARGE SCALE GENOMIC DNA]</scope>
    <source>
        <strain evidence="7 8">4BY</strain>
    </source>
</reference>
<feature type="transmembrane region" description="Helical" evidence="6">
    <location>
        <begin position="305"/>
        <end position="326"/>
    </location>
</feature>
<dbReference type="EMBL" id="JNFF01000102">
    <property type="protein sequence ID" value="KEQ28839.1"/>
    <property type="molecule type" value="Genomic_DNA"/>
</dbReference>
<keyword evidence="8" id="KW-1185">Reference proteome</keyword>
<feature type="transmembrane region" description="Helical" evidence="6">
    <location>
        <begin position="122"/>
        <end position="143"/>
    </location>
</feature>
<comment type="subcellular location">
    <subcellularLocation>
        <location evidence="1">Cell membrane</location>
        <topology evidence="1">Multi-pass membrane protein</topology>
    </subcellularLocation>
</comment>
<evidence type="ECO:0000256" key="4">
    <source>
        <dbReference type="ARBA" id="ARBA00022989"/>
    </source>
</evidence>
<dbReference type="PANTHER" id="PTHR30250">
    <property type="entry name" value="PST FAMILY PREDICTED COLANIC ACID TRANSPORTER"/>
    <property type="match status" value="1"/>
</dbReference>
<feature type="transmembrane region" description="Helical" evidence="6">
    <location>
        <begin position="85"/>
        <end position="110"/>
    </location>
</feature>
<evidence type="ECO:0000313" key="7">
    <source>
        <dbReference type="EMBL" id="KEQ28839.1"/>
    </source>
</evidence>
<organism evidence="7 8">
    <name type="scientific">Pedobacter antarcticus 4BY</name>
    <dbReference type="NCBI Taxonomy" id="1358423"/>
    <lineage>
        <taxon>Bacteria</taxon>
        <taxon>Pseudomonadati</taxon>
        <taxon>Bacteroidota</taxon>
        <taxon>Sphingobacteriia</taxon>
        <taxon>Sphingobacteriales</taxon>
        <taxon>Sphingobacteriaceae</taxon>
        <taxon>Pedobacter</taxon>
    </lineage>
</organism>
<feature type="transmembrane region" description="Helical" evidence="6">
    <location>
        <begin position="396"/>
        <end position="415"/>
    </location>
</feature>
<feature type="transmembrane region" description="Helical" evidence="6">
    <location>
        <begin position="155"/>
        <end position="176"/>
    </location>
</feature>
<evidence type="ECO:0000256" key="2">
    <source>
        <dbReference type="ARBA" id="ARBA00022475"/>
    </source>
</evidence>
<sequence>MLSLKKILSPLNNIHFQSLAGNGVMAVFGMLIIAILYRALSVQDIGVYVFFMTVLGLIDTLRSGFITTAFIKFYSGTTGAVAKEIAGSAWCLALIITGSLIVLNVLFYLLPPFSENEGVVLFIKYFSIITLATLPSFMATLIVQGDKRFDRLLWLRLINQTLFTGTVGVLTFMGTVTLTSIIYTYIITNLIAGIAAICFGWTMIKSITNATRKSFLDLFHFGKYSVGTMVSSNLFKVTDIMFINFFLGPAALAVYNLGGRLMQLIEIPLLSFVASGMPSLSAYYNNNQKAEMIFVMKKMIGMITIFIFLIALVSIIFAEPIIALIGGGKYVNTEAPHLFRMFMSIAIFAPADRFFALTLDVIHKPKINFFKILIMLAANVAADFIGMMFFKSVYTIAIANVIPVLLAIIIAYPPLNRFHKFSFWNIYVIGFQETVLFVKQIFATIFARTR</sequence>
<accession>A0A081PDR6</accession>
<evidence type="ECO:0000313" key="8">
    <source>
        <dbReference type="Proteomes" id="UP000028007"/>
    </source>
</evidence>
<feature type="transmembrane region" description="Helical" evidence="6">
    <location>
        <begin position="45"/>
        <end position="73"/>
    </location>
</feature>
<feature type="transmembrane region" description="Helical" evidence="6">
    <location>
        <begin position="182"/>
        <end position="204"/>
    </location>
</feature>
<keyword evidence="3 6" id="KW-0812">Transmembrane</keyword>
<feature type="transmembrane region" description="Helical" evidence="6">
    <location>
        <begin position="369"/>
        <end position="390"/>
    </location>
</feature>
<dbReference type="eggNOG" id="COG2244">
    <property type="taxonomic scope" value="Bacteria"/>
</dbReference>
<dbReference type="Proteomes" id="UP000028007">
    <property type="component" value="Unassembled WGS sequence"/>
</dbReference>
<feature type="transmembrane region" description="Helical" evidence="6">
    <location>
        <begin position="338"/>
        <end position="357"/>
    </location>
</feature>
<evidence type="ECO:0000256" key="6">
    <source>
        <dbReference type="SAM" id="Phobius"/>
    </source>
</evidence>
<proteinExistence type="predicted"/>
<feature type="transmembrane region" description="Helical" evidence="6">
    <location>
        <begin position="240"/>
        <end position="258"/>
    </location>
</feature>
<dbReference type="InterPro" id="IPR050833">
    <property type="entry name" value="Poly_Biosynth_Transport"/>
</dbReference>
<keyword evidence="2" id="KW-1003">Cell membrane</keyword>
<comment type="caution">
    <text evidence="7">The sequence shown here is derived from an EMBL/GenBank/DDBJ whole genome shotgun (WGS) entry which is preliminary data.</text>
</comment>
<evidence type="ECO:0000256" key="3">
    <source>
        <dbReference type="ARBA" id="ARBA00022692"/>
    </source>
</evidence>
<dbReference type="PANTHER" id="PTHR30250:SF11">
    <property type="entry name" value="O-ANTIGEN TRANSPORTER-RELATED"/>
    <property type="match status" value="1"/>
</dbReference>
<gene>
    <name evidence="7" type="ORF">N180_19545</name>
</gene>
<evidence type="ECO:0008006" key="9">
    <source>
        <dbReference type="Google" id="ProtNLM"/>
    </source>
</evidence>
<evidence type="ECO:0000256" key="5">
    <source>
        <dbReference type="ARBA" id="ARBA00023136"/>
    </source>
</evidence>
<name>A0A081PDR6_9SPHI</name>
<dbReference type="AlphaFoldDB" id="A0A081PDR6"/>
<dbReference type="OrthoDB" id="629958at2"/>
<feature type="transmembrane region" description="Helical" evidence="6">
    <location>
        <begin position="264"/>
        <end position="284"/>
    </location>
</feature>
<feature type="transmembrane region" description="Helical" evidence="6">
    <location>
        <begin position="20"/>
        <end position="39"/>
    </location>
</feature>
<keyword evidence="4 6" id="KW-1133">Transmembrane helix</keyword>
<dbReference type="Pfam" id="PF13440">
    <property type="entry name" value="Polysacc_synt_3"/>
    <property type="match status" value="1"/>
</dbReference>